<evidence type="ECO:0000256" key="1">
    <source>
        <dbReference type="SAM" id="MobiDB-lite"/>
    </source>
</evidence>
<feature type="compositionally biased region" description="Basic and acidic residues" evidence="1">
    <location>
        <begin position="506"/>
        <end position="516"/>
    </location>
</feature>
<organism evidence="3 4">
    <name type="scientific">Pendulispora rubella</name>
    <dbReference type="NCBI Taxonomy" id="2741070"/>
    <lineage>
        <taxon>Bacteria</taxon>
        <taxon>Pseudomonadati</taxon>
        <taxon>Myxococcota</taxon>
        <taxon>Myxococcia</taxon>
        <taxon>Myxococcales</taxon>
        <taxon>Sorangiineae</taxon>
        <taxon>Pendulisporaceae</taxon>
        <taxon>Pendulispora</taxon>
    </lineage>
</organism>
<protein>
    <submittedName>
        <fullName evidence="3">DUF4157 domain-containing protein</fullName>
    </submittedName>
</protein>
<dbReference type="RefSeq" id="WP_394834465.1">
    <property type="nucleotide sequence ID" value="NZ_CP089929.1"/>
</dbReference>
<keyword evidence="4" id="KW-1185">Reference proteome</keyword>
<dbReference type="Proteomes" id="UP001374803">
    <property type="component" value="Chromosome"/>
</dbReference>
<dbReference type="EMBL" id="CP089983">
    <property type="protein sequence ID" value="WXB04823.1"/>
    <property type="molecule type" value="Genomic_DNA"/>
</dbReference>
<dbReference type="Pfam" id="PF13699">
    <property type="entry name" value="eCIS_core"/>
    <property type="match status" value="1"/>
</dbReference>
<accession>A0ABZ2L1J0</accession>
<gene>
    <name evidence="3" type="ORF">LVJ94_49015</name>
</gene>
<feature type="domain" description="eCIS core" evidence="2">
    <location>
        <begin position="171"/>
        <end position="245"/>
    </location>
</feature>
<feature type="region of interest" description="Disordered" evidence="1">
    <location>
        <begin position="482"/>
        <end position="521"/>
    </location>
</feature>
<name>A0ABZ2L1J0_9BACT</name>
<sequence>MSGVRIFVKPPGLTANNPTAATPKPALRSRILEAPKEAPFERIPNRSGFDLSSVPAYGPEGPREHPMVVARRQLLRVHQTMQAKLQAKLQADAVNDPLEHEADRVADAVVSGNHVALPTTTATAQAAQRKCTACEEDEKVDGALQRKAVGDANVQAPAAVDHVLRSSGRSLDASTREFMESRFGQDFSDVRIHDDTNAQQSAHAVRARAYTVGGDVVFGAGQYQPESTEGRRLLAHELTHVVQQGVGERRIQRAPLGEVWSEYVSKPYQSGKEKVYSSLIDAYEGYRRGVIAAMRRTASQLSGRSRGAALEVVGILDAATKVTTTLAYAEVGILVGAGEGFVDLIEGIISLLYNVCDLVVRFFYGFIDHGQAFDERANEIVGALKGLPDALDHLVTDWLARFSAAPTARKSIMVGELIGQIIALIATFEVAAGKAGQIPRLTLPTIVTQGNSLALATAAADVGPAAAAGVRVGGAALLTTGGAGGKDASRQGAPELGVENATPEKASTKGETRTDQAQKAAEGVETIAGRLLGSNNGSVTRSLQELSAMKLGQDKAIEVLQQMYKASGRGTGGLSTLADGAKALLSRRIGPNQAILVIDVEGAVRTATATIELSGDLTNPLRAVDILF</sequence>
<proteinExistence type="predicted"/>
<evidence type="ECO:0000313" key="4">
    <source>
        <dbReference type="Proteomes" id="UP001374803"/>
    </source>
</evidence>
<dbReference type="InterPro" id="IPR025295">
    <property type="entry name" value="eCIS_core_dom"/>
</dbReference>
<evidence type="ECO:0000259" key="2">
    <source>
        <dbReference type="Pfam" id="PF13699"/>
    </source>
</evidence>
<reference evidence="3" key="1">
    <citation type="submission" date="2021-12" db="EMBL/GenBank/DDBJ databases">
        <title>Discovery of the Pendulisporaceae a myxobacterial family with distinct sporulation behavior and unique specialized metabolism.</title>
        <authorList>
            <person name="Garcia R."/>
            <person name="Popoff A."/>
            <person name="Bader C.D."/>
            <person name="Loehr J."/>
            <person name="Walesch S."/>
            <person name="Walt C."/>
            <person name="Boldt J."/>
            <person name="Bunk B."/>
            <person name="Haeckl F.J.F.P.J."/>
            <person name="Gunesch A.P."/>
            <person name="Birkelbach J."/>
            <person name="Nuebel U."/>
            <person name="Pietschmann T."/>
            <person name="Bach T."/>
            <person name="Mueller R."/>
        </authorList>
    </citation>
    <scope>NUCLEOTIDE SEQUENCE</scope>
    <source>
        <strain evidence="3">MSr11367</strain>
    </source>
</reference>
<evidence type="ECO:0000313" key="3">
    <source>
        <dbReference type="EMBL" id="WXB04823.1"/>
    </source>
</evidence>